<accession>A0A4Y1QW01</accession>
<reference evidence="1" key="1">
    <citation type="journal article" date="2019" name="Science">
        <title>Mutation of a bHLH transcription factor allowed almond domestication.</title>
        <authorList>
            <person name="Sanchez-Perez R."/>
            <person name="Pavan S."/>
            <person name="Mazzeo R."/>
            <person name="Moldovan C."/>
            <person name="Aiese Cigliano R."/>
            <person name="Del Cueto J."/>
            <person name="Ricciardi F."/>
            <person name="Lotti C."/>
            <person name="Ricciardi L."/>
            <person name="Dicenta F."/>
            <person name="Lopez-Marques R.L."/>
            <person name="Lindberg Moller B."/>
        </authorList>
    </citation>
    <scope>NUCLEOTIDE SEQUENCE</scope>
</reference>
<feature type="non-terminal residue" evidence="1">
    <location>
        <position position="40"/>
    </location>
</feature>
<name>A0A4Y1QW01_PRUDU</name>
<organism evidence="1">
    <name type="scientific">Prunus dulcis</name>
    <name type="common">Almond</name>
    <name type="synonym">Amygdalus dulcis</name>
    <dbReference type="NCBI Taxonomy" id="3755"/>
    <lineage>
        <taxon>Eukaryota</taxon>
        <taxon>Viridiplantae</taxon>
        <taxon>Streptophyta</taxon>
        <taxon>Embryophyta</taxon>
        <taxon>Tracheophyta</taxon>
        <taxon>Spermatophyta</taxon>
        <taxon>Magnoliopsida</taxon>
        <taxon>eudicotyledons</taxon>
        <taxon>Gunneridae</taxon>
        <taxon>Pentapetalae</taxon>
        <taxon>rosids</taxon>
        <taxon>fabids</taxon>
        <taxon>Rosales</taxon>
        <taxon>Rosaceae</taxon>
        <taxon>Amygdaloideae</taxon>
        <taxon>Amygdaleae</taxon>
        <taxon>Prunus</taxon>
    </lineage>
</organism>
<dbReference type="AlphaFoldDB" id="A0A4Y1QW01"/>
<evidence type="ECO:0000313" key="1">
    <source>
        <dbReference type="EMBL" id="BBG95988.1"/>
    </source>
</evidence>
<dbReference type="EMBL" id="AP019297">
    <property type="protein sequence ID" value="BBG95988.1"/>
    <property type="molecule type" value="Genomic_DNA"/>
</dbReference>
<sequence length="40" mass="4763">MWDLSFILWFKSGPMAYVFCGNFTPCPKPSNFNPHFHYSF</sequence>
<proteinExistence type="predicted"/>
<protein>
    <submittedName>
        <fullName evidence="1">Uncharacterized protein</fullName>
    </submittedName>
</protein>
<gene>
    <name evidence="1" type="ORF">Prudu_004660</name>
</gene>